<evidence type="ECO:0000256" key="12">
    <source>
        <dbReference type="ARBA" id="ARBA00023145"/>
    </source>
</evidence>
<evidence type="ECO:0000256" key="10">
    <source>
        <dbReference type="ARBA" id="ARBA00022919"/>
    </source>
</evidence>
<dbReference type="InterPro" id="IPR029132">
    <property type="entry name" value="CBAH/NAAA_C"/>
</dbReference>
<accession>A0A8R1U6B7</accession>
<evidence type="ECO:0000256" key="5">
    <source>
        <dbReference type="ARBA" id="ARBA00005730"/>
    </source>
</evidence>
<sequence>MQTPVLLVLCALASPLLAKHVDLPAPYSDHCILDDGTNLYDPKNADAVPWYNVDLDKPPKERWVQIATDYKDHIHELIETLKGLILPSHPDALSLIDDFFGEMNLKIAQPYQDEIASIAEATDIPVGEIVMYNIFYEIFTVCTSVIAVDDRGKVWHARNLDFGLFLGWDPKVHDWMISAVLRKMVVNINWYRDGKILYKSNNFAGFVGIYNGMKQGEFTVTANERFVEKDQGGRTGIMKWLSGEMADAKWMTWLTRETMENCNSYEEAKEHLSNTEMLSPVYYILSGTKPDQACIITRSWEKADSVTEITSRKDPWFILQTNYDPDVEPLYLDDRQTPGDNCMRKLGRRNVGFQGIYNVLSSRTNLNKLTTYTVLIQTDTGAFETHLQSCPGDCWPF</sequence>
<keyword evidence="10" id="KW-0746">Sphingolipid metabolism</keyword>
<dbReference type="InterPro" id="IPR029130">
    <property type="entry name" value="Acid_ceramidase_N"/>
</dbReference>
<evidence type="ECO:0000256" key="17">
    <source>
        <dbReference type="PIRNR" id="PIRNR017632"/>
    </source>
</evidence>
<evidence type="ECO:0000256" key="6">
    <source>
        <dbReference type="ARBA" id="ARBA00011891"/>
    </source>
</evidence>
<dbReference type="GO" id="GO:0017040">
    <property type="term" value="F:N-acylsphingosine amidohydrolase activity"/>
    <property type="evidence" value="ECO:0000318"/>
    <property type="project" value="GO_Central"/>
</dbReference>
<dbReference type="Pfam" id="PF02275">
    <property type="entry name" value="CBAH"/>
    <property type="match status" value="1"/>
</dbReference>
<gene>
    <name evidence="20" type="primary">WBGene00094690</name>
</gene>
<keyword evidence="8" id="KW-0732">Signal</keyword>
<evidence type="ECO:0000313" key="21">
    <source>
        <dbReference type="Proteomes" id="UP000005239"/>
    </source>
</evidence>
<keyword evidence="7" id="KW-0964">Secreted</keyword>
<comment type="subcellular location">
    <subcellularLocation>
        <location evidence="1">Lysosome</location>
    </subcellularLocation>
    <subcellularLocation>
        <location evidence="2">Secreted</location>
    </subcellularLocation>
</comment>
<dbReference type="GO" id="GO:0005576">
    <property type="term" value="C:extracellular region"/>
    <property type="evidence" value="ECO:0007669"/>
    <property type="project" value="UniProtKB-SubCell"/>
</dbReference>
<evidence type="ECO:0000256" key="11">
    <source>
        <dbReference type="ARBA" id="ARBA00023098"/>
    </source>
</evidence>
<evidence type="ECO:0000256" key="13">
    <source>
        <dbReference type="ARBA" id="ARBA00023157"/>
    </source>
</evidence>
<keyword evidence="21" id="KW-1185">Reference proteome</keyword>
<evidence type="ECO:0000256" key="16">
    <source>
        <dbReference type="ARBA" id="ARBA00040588"/>
    </source>
</evidence>
<evidence type="ECO:0000256" key="7">
    <source>
        <dbReference type="ARBA" id="ARBA00022525"/>
    </source>
</evidence>
<dbReference type="Gene3D" id="3.60.60.10">
    <property type="entry name" value="Penicillin V Acylase, Chain A"/>
    <property type="match status" value="1"/>
</dbReference>
<evidence type="ECO:0000256" key="8">
    <source>
        <dbReference type="ARBA" id="ARBA00022729"/>
    </source>
</evidence>
<evidence type="ECO:0000256" key="15">
    <source>
        <dbReference type="ARBA" id="ARBA00023228"/>
    </source>
</evidence>
<feature type="domain" description="Choloylglycine hydrolase/NAAA C-terminal" evidence="18">
    <location>
        <begin position="142"/>
        <end position="290"/>
    </location>
</feature>
<comment type="pathway">
    <text evidence="4">Sphingolipid metabolism.</text>
</comment>
<keyword evidence="13" id="KW-1015">Disulfide bond</keyword>
<dbReference type="GO" id="GO:0006665">
    <property type="term" value="P:sphingolipid metabolic process"/>
    <property type="evidence" value="ECO:0007669"/>
    <property type="project" value="UniProtKB-KW"/>
</dbReference>
<evidence type="ECO:0000256" key="1">
    <source>
        <dbReference type="ARBA" id="ARBA00004371"/>
    </source>
</evidence>
<feature type="domain" description="Acid ceramidase N-terminal" evidence="19">
    <location>
        <begin position="47"/>
        <end position="104"/>
    </location>
</feature>
<dbReference type="FunFam" id="3.60.60.10:FF:000006">
    <property type="entry name" value="N-acylethanolamine-hydrolyzing acid amidase"/>
    <property type="match status" value="1"/>
</dbReference>
<dbReference type="AlphaFoldDB" id="A0A2A6BUM5"/>
<dbReference type="GO" id="GO:0005764">
    <property type="term" value="C:lysosome"/>
    <property type="evidence" value="ECO:0007669"/>
    <property type="project" value="UniProtKB-SubCell"/>
</dbReference>
<evidence type="ECO:0000256" key="4">
    <source>
        <dbReference type="ARBA" id="ARBA00004991"/>
    </source>
</evidence>
<keyword evidence="12" id="KW-0865">Zymogen</keyword>
<evidence type="ECO:0000256" key="14">
    <source>
        <dbReference type="ARBA" id="ARBA00023180"/>
    </source>
</evidence>
<organism evidence="20 21">
    <name type="scientific">Pristionchus pacificus</name>
    <name type="common">Parasitic nematode worm</name>
    <dbReference type="NCBI Taxonomy" id="54126"/>
    <lineage>
        <taxon>Eukaryota</taxon>
        <taxon>Metazoa</taxon>
        <taxon>Ecdysozoa</taxon>
        <taxon>Nematoda</taxon>
        <taxon>Chromadorea</taxon>
        <taxon>Rhabditida</taxon>
        <taxon>Rhabditina</taxon>
        <taxon>Diplogasteromorpha</taxon>
        <taxon>Diplogasteroidea</taxon>
        <taxon>Neodiplogasteridae</taxon>
        <taxon>Pristionchus</taxon>
    </lineage>
</organism>
<dbReference type="PANTHER" id="PTHR28583">
    <property type="entry name" value="ACID AMIDASE"/>
    <property type="match status" value="1"/>
</dbReference>
<accession>A0A2A6BUM5</accession>
<dbReference type="GO" id="GO:0017064">
    <property type="term" value="F:fatty acid amide hydrolase activity"/>
    <property type="evidence" value="ECO:0007669"/>
    <property type="project" value="InterPro"/>
</dbReference>
<proteinExistence type="inferred from homology"/>
<dbReference type="Pfam" id="PF15508">
    <property type="entry name" value="NAAA-beta"/>
    <property type="match status" value="1"/>
</dbReference>
<dbReference type="InterPro" id="IPR016699">
    <property type="entry name" value="Acid_ceramidase-like"/>
</dbReference>
<dbReference type="GO" id="GO:0006631">
    <property type="term" value="P:fatty acid metabolic process"/>
    <property type="evidence" value="ECO:0007669"/>
    <property type="project" value="InterPro"/>
</dbReference>
<dbReference type="CDD" id="cd01903">
    <property type="entry name" value="Ntn_AC_NAAA"/>
    <property type="match status" value="1"/>
</dbReference>
<evidence type="ECO:0000313" key="20">
    <source>
        <dbReference type="EnsemblMetazoa" id="PPA05136.1"/>
    </source>
</evidence>
<evidence type="ECO:0000259" key="18">
    <source>
        <dbReference type="Pfam" id="PF02275"/>
    </source>
</evidence>
<name>A0A2A6BUM5_PRIPA</name>
<keyword evidence="15" id="KW-0458">Lysosome</keyword>
<evidence type="ECO:0000256" key="3">
    <source>
        <dbReference type="ARBA" id="ARBA00004760"/>
    </source>
</evidence>
<keyword evidence="14" id="KW-0325">Glycoprotein</keyword>
<evidence type="ECO:0000256" key="9">
    <source>
        <dbReference type="ARBA" id="ARBA00022801"/>
    </source>
</evidence>
<protein>
    <recommendedName>
        <fullName evidence="16">Acid ceramidase</fullName>
        <ecNumber evidence="6">3.5.1.23</ecNumber>
    </recommendedName>
</protein>
<dbReference type="PIRSF" id="PIRSF017632">
    <property type="entry name" value="Acid_ceramidase-like"/>
    <property type="match status" value="1"/>
</dbReference>
<dbReference type="OrthoDB" id="5273684at2759"/>
<reference evidence="20" key="2">
    <citation type="submission" date="2022-06" db="UniProtKB">
        <authorList>
            <consortium name="EnsemblMetazoa"/>
        </authorList>
    </citation>
    <scope>IDENTIFICATION</scope>
    <source>
        <strain evidence="20">PS312</strain>
    </source>
</reference>
<evidence type="ECO:0000256" key="2">
    <source>
        <dbReference type="ARBA" id="ARBA00004613"/>
    </source>
</evidence>
<dbReference type="GO" id="GO:0016020">
    <property type="term" value="C:membrane"/>
    <property type="evidence" value="ECO:0007669"/>
    <property type="project" value="GOC"/>
</dbReference>
<keyword evidence="9 17" id="KW-0378">Hydrolase</keyword>
<keyword evidence="11 17" id="KW-0443">Lipid metabolism</keyword>
<reference evidence="21" key="1">
    <citation type="journal article" date="2008" name="Nat. Genet.">
        <title>The Pristionchus pacificus genome provides a unique perspective on nematode lifestyle and parasitism.</title>
        <authorList>
            <person name="Dieterich C."/>
            <person name="Clifton S.W."/>
            <person name="Schuster L.N."/>
            <person name="Chinwalla A."/>
            <person name="Delehaunty K."/>
            <person name="Dinkelacker I."/>
            <person name="Fulton L."/>
            <person name="Fulton R."/>
            <person name="Godfrey J."/>
            <person name="Minx P."/>
            <person name="Mitreva M."/>
            <person name="Roeseler W."/>
            <person name="Tian H."/>
            <person name="Witte H."/>
            <person name="Yang S.P."/>
            <person name="Wilson R.K."/>
            <person name="Sommer R.J."/>
        </authorList>
    </citation>
    <scope>NUCLEOTIDE SEQUENCE [LARGE SCALE GENOMIC DNA]</scope>
    <source>
        <strain evidence="21">PS312</strain>
    </source>
</reference>
<dbReference type="Proteomes" id="UP000005239">
    <property type="component" value="Unassembled WGS sequence"/>
</dbReference>
<dbReference type="PANTHER" id="PTHR28583:SF1">
    <property type="entry name" value="ACID CERAMIDASE"/>
    <property type="match status" value="1"/>
</dbReference>
<comment type="pathway">
    <text evidence="3">Lipid metabolism; sphingolipid metabolism.</text>
</comment>
<evidence type="ECO:0000259" key="19">
    <source>
        <dbReference type="Pfam" id="PF15508"/>
    </source>
</evidence>
<comment type="similarity">
    <text evidence="5 17">Belongs to the acid ceramidase family.</text>
</comment>
<dbReference type="EC" id="3.5.1.23" evidence="6"/>
<dbReference type="EnsemblMetazoa" id="PPA05136.1">
    <property type="protein sequence ID" value="PPA05136.1"/>
    <property type="gene ID" value="WBGene00094690"/>
</dbReference>